<proteinExistence type="predicted"/>
<dbReference type="OrthoDB" id="8479698at2"/>
<dbReference type="RefSeq" id="WP_133614263.1">
    <property type="nucleotide sequence ID" value="NZ_SNYW01000010.1"/>
</dbReference>
<name>A0A4R6WKI4_9PROT</name>
<comment type="caution">
    <text evidence="2">The sequence shown here is derived from an EMBL/GenBank/DDBJ whole genome shotgun (WGS) entry which is preliminary data.</text>
</comment>
<dbReference type="EMBL" id="SNYW01000010">
    <property type="protein sequence ID" value="TDQ80927.1"/>
    <property type="molecule type" value="Genomic_DNA"/>
</dbReference>
<accession>A0A4R6WKI4</accession>
<gene>
    <name evidence="2" type="ORF">A8950_2796</name>
</gene>
<sequence>MSGIGDILEPSGELAEGLPPAAEPVADNAISLSLADLLPDSSGAIVIEGEAEDLSVRIVTDATVVDAGVVEQLVTATGEDVSGHAYFAFENGTTLYAPRDLDLLIVNSDV</sequence>
<reference evidence="2 3" key="1">
    <citation type="submission" date="2019-03" db="EMBL/GenBank/DDBJ databases">
        <title>Genomic Encyclopedia of Type Strains, Phase III (KMG-III): the genomes of soil and plant-associated and newly described type strains.</title>
        <authorList>
            <person name="Whitman W."/>
        </authorList>
    </citation>
    <scope>NUCLEOTIDE SEQUENCE [LARGE SCALE GENOMIC DNA]</scope>
    <source>
        <strain evidence="2 3">CGMCC 1.7660</strain>
    </source>
</reference>
<dbReference type="AlphaFoldDB" id="A0A4R6WKI4"/>
<keyword evidence="3" id="KW-1185">Reference proteome</keyword>
<organism evidence="2 3">
    <name type="scientific">Dongia mobilis</name>
    <dbReference type="NCBI Taxonomy" id="578943"/>
    <lineage>
        <taxon>Bacteria</taxon>
        <taxon>Pseudomonadati</taxon>
        <taxon>Pseudomonadota</taxon>
        <taxon>Alphaproteobacteria</taxon>
        <taxon>Rhodospirillales</taxon>
        <taxon>Dongiaceae</taxon>
        <taxon>Dongia</taxon>
    </lineage>
</organism>
<protein>
    <submittedName>
        <fullName evidence="2">Uncharacterized protein</fullName>
    </submittedName>
</protein>
<dbReference type="Proteomes" id="UP000295783">
    <property type="component" value="Unassembled WGS sequence"/>
</dbReference>
<feature type="region of interest" description="Disordered" evidence="1">
    <location>
        <begin position="1"/>
        <end position="20"/>
    </location>
</feature>
<evidence type="ECO:0000313" key="3">
    <source>
        <dbReference type="Proteomes" id="UP000295783"/>
    </source>
</evidence>
<evidence type="ECO:0000256" key="1">
    <source>
        <dbReference type="SAM" id="MobiDB-lite"/>
    </source>
</evidence>
<evidence type="ECO:0000313" key="2">
    <source>
        <dbReference type="EMBL" id="TDQ80927.1"/>
    </source>
</evidence>